<dbReference type="InterPro" id="IPR006458">
    <property type="entry name" value="Ovate_C"/>
</dbReference>
<evidence type="ECO:0000256" key="5">
    <source>
        <dbReference type="ARBA" id="ARBA00023242"/>
    </source>
</evidence>
<evidence type="ECO:0000256" key="3">
    <source>
        <dbReference type="ARBA" id="ARBA00023015"/>
    </source>
</evidence>
<dbReference type="EMBL" id="GDJX01020893">
    <property type="protein sequence ID" value="JAT47043.1"/>
    <property type="molecule type" value="Transcribed_RNA"/>
</dbReference>
<feature type="compositionally biased region" description="Basic residues" evidence="7">
    <location>
        <begin position="248"/>
        <end position="268"/>
    </location>
</feature>
<evidence type="ECO:0000256" key="2">
    <source>
        <dbReference type="ARBA" id="ARBA00022491"/>
    </source>
</evidence>
<dbReference type="PROSITE" id="PS51754">
    <property type="entry name" value="OVATE"/>
    <property type="match status" value="1"/>
</dbReference>
<keyword evidence="2 6" id="KW-0678">Repressor</keyword>
<dbReference type="GO" id="GO:0045892">
    <property type="term" value="P:negative regulation of DNA-templated transcription"/>
    <property type="evidence" value="ECO:0007669"/>
    <property type="project" value="UniProtKB-UniRule"/>
</dbReference>
<proteinExistence type="predicted"/>
<evidence type="ECO:0000259" key="8">
    <source>
        <dbReference type="PROSITE" id="PS51754"/>
    </source>
</evidence>
<evidence type="ECO:0000256" key="7">
    <source>
        <dbReference type="SAM" id="MobiDB-lite"/>
    </source>
</evidence>
<reference evidence="9" key="1">
    <citation type="submission" date="2015-07" db="EMBL/GenBank/DDBJ databases">
        <title>Transcriptome Assembly of Anthurium amnicola.</title>
        <authorList>
            <person name="Suzuki J."/>
        </authorList>
    </citation>
    <scope>NUCLEOTIDE SEQUENCE</scope>
</reference>
<dbReference type="AlphaFoldDB" id="A0A1D1XXC8"/>
<evidence type="ECO:0000313" key="9">
    <source>
        <dbReference type="EMBL" id="JAT47043.1"/>
    </source>
</evidence>
<evidence type="ECO:0000256" key="6">
    <source>
        <dbReference type="RuleBase" id="RU367028"/>
    </source>
</evidence>
<protein>
    <recommendedName>
        <fullName evidence="6">Transcription repressor</fullName>
    </recommendedName>
    <alternativeName>
        <fullName evidence="6">Ovate family protein</fullName>
    </alternativeName>
</protein>
<keyword evidence="5 6" id="KW-0539">Nucleus</keyword>
<dbReference type="InterPro" id="IPR038933">
    <property type="entry name" value="Ovate"/>
</dbReference>
<sequence length="387" mass="43417">RERERLVMMERGRLRQRICEMLRASLRSTCSITSRNVAESVQEPVFVTRRHTGDDGDDLLQGLDRSLSLPPPSLQPALRHHRGHALAAGSPRLSVDCRCRSATETRASLKKGKKKELRVSEIGVSYEAGGDGEGRTCPPASPVSPSYYCFKQMREELDREERRIASKKKKEKEEGAKGKKKLLSNSYGFTSSSSENSDNDAAGNFFSSDEAGGAPREMALSKERDAEAEVLFSSRSFSSDSSEFYYHHPSRRHSSRRKKKASQRQQKPRRGDNRRQHGGVDGFKPLVSISSSSSSSHTRTNEEAAAAAVLGEEEVELAREGFAVEKQSSDPYADFRSSMLEMIVEKQLFGAREMEHLLRRYLSLNSPSHHPTILDVFSEIWETLFSI</sequence>
<feature type="compositionally biased region" description="Low complexity" evidence="7">
    <location>
        <begin position="191"/>
        <end position="202"/>
    </location>
</feature>
<comment type="subcellular location">
    <subcellularLocation>
        <location evidence="1 6">Nucleus</location>
    </subcellularLocation>
</comment>
<feature type="region of interest" description="Disordered" evidence="7">
    <location>
        <begin position="240"/>
        <end position="305"/>
    </location>
</feature>
<dbReference type="PANTHER" id="PTHR33057:SF17">
    <property type="entry name" value="TRANSCRIPTION REPRESSOR OFP8"/>
    <property type="match status" value="1"/>
</dbReference>
<feature type="non-terminal residue" evidence="9">
    <location>
        <position position="1"/>
    </location>
</feature>
<dbReference type="Pfam" id="PF04844">
    <property type="entry name" value="Ovate"/>
    <property type="match status" value="1"/>
</dbReference>
<dbReference type="NCBIfam" id="TIGR01568">
    <property type="entry name" value="A_thal_3678"/>
    <property type="match status" value="1"/>
</dbReference>
<evidence type="ECO:0000256" key="4">
    <source>
        <dbReference type="ARBA" id="ARBA00023163"/>
    </source>
</evidence>
<comment type="function">
    <text evidence="6">Transcriptional repressor that regulates multiple aspects of plant growth and development.</text>
</comment>
<keyword evidence="4 6" id="KW-0804">Transcription</keyword>
<dbReference type="PANTHER" id="PTHR33057">
    <property type="entry name" value="TRANSCRIPTION REPRESSOR OFP7-RELATED"/>
    <property type="match status" value="1"/>
</dbReference>
<feature type="domain" description="OVATE" evidence="8">
    <location>
        <begin position="324"/>
        <end position="383"/>
    </location>
</feature>
<accession>A0A1D1XXC8</accession>
<evidence type="ECO:0000256" key="1">
    <source>
        <dbReference type="ARBA" id="ARBA00004123"/>
    </source>
</evidence>
<name>A0A1D1XXC8_9ARAE</name>
<organism evidence="9">
    <name type="scientific">Anthurium amnicola</name>
    <dbReference type="NCBI Taxonomy" id="1678845"/>
    <lineage>
        <taxon>Eukaryota</taxon>
        <taxon>Viridiplantae</taxon>
        <taxon>Streptophyta</taxon>
        <taxon>Embryophyta</taxon>
        <taxon>Tracheophyta</taxon>
        <taxon>Spermatophyta</taxon>
        <taxon>Magnoliopsida</taxon>
        <taxon>Liliopsida</taxon>
        <taxon>Araceae</taxon>
        <taxon>Pothoideae</taxon>
        <taxon>Potheae</taxon>
        <taxon>Anthurium</taxon>
    </lineage>
</organism>
<keyword evidence="3 6" id="KW-0805">Transcription regulation</keyword>
<dbReference type="GO" id="GO:0005634">
    <property type="term" value="C:nucleus"/>
    <property type="evidence" value="ECO:0007669"/>
    <property type="project" value="UniProtKB-SubCell"/>
</dbReference>
<feature type="region of interest" description="Disordered" evidence="7">
    <location>
        <begin position="184"/>
        <end position="222"/>
    </location>
</feature>
<gene>
    <name evidence="9" type="ORF">g.29703</name>
</gene>